<evidence type="ECO:0000313" key="12">
    <source>
        <dbReference type="Proteomes" id="UP000321798"/>
    </source>
</evidence>
<reference evidence="11 12" key="1">
    <citation type="submission" date="2019-07" db="EMBL/GenBank/DDBJ databases">
        <title>Whole genome shotgun sequence of Cellulomonas soli NBRC 109434.</title>
        <authorList>
            <person name="Hosoyama A."/>
            <person name="Uohara A."/>
            <person name="Ohji S."/>
            <person name="Ichikawa N."/>
        </authorList>
    </citation>
    <scope>NUCLEOTIDE SEQUENCE [LARGE SCALE GENOMIC DNA]</scope>
    <source>
        <strain evidence="11 12">NBRC 109434</strain>
    </source>
</reference>
<evidence type="ECO:0000256" key="2">
    <source>
        <dbReference type="ARBA" id="ARBA00022679"/>
    </source>
</evidence>
<evidence type="ECO:0000256" key="6">
    <source>
        <dbReference type="ARBA" id="ARBA00043149"/>
    </source>
</evidence>
<dbReference type="PROSITE" id="PS00445">
    <property type="entry name" value="FGGY_KINASES_2"/>
    <property type="match status" value="1"/>
</dbReference>
<dbReference type="InterPro" id="IPR018484">
    <property type="entry name" value="FGGY_N"/>
</dbReference>
<evidence type="ECO:0000256" key="8">
    <source>
        <dbReference type="SAM" id="MobiDB-lite"/>
    </source>
</evidence>
<dbReference type="InterPro" id="IPR018483">
    <property type="entry name" value="Carb_kinase_FGGY_CS"/>
</dbReference>
<dbReference type="SUPFAM" id="SSF53067">
    <property type="entry name" value="Actin-like ATPase domain"/>
    <property type="match status" value="2"/>
</dbReference>
<dbReference type="GO" id="GO:0005524">
    <property type="term" value="F:ATP binding"/>
    <property type="evidence" value="ECO:0007669"/>
    <property type="project" value="UniProtKB-KW"/>
</dbReference>
<dbReference type="Proteomes" id="UP000321798">
    <property type="component" value="Unassembled WGS sequence"/>
</dbReference>
<keyword evidence="2 7" id="KW-0808">Transferase</keyword>
<sequence>MTDVVVAIDQGTTNTKAVAVDPTGAVLARASAPVGVRHGDHGHVEQDPAQIWRTVQQVVVDCLAGTPDLHPVGVALSTQRESVVAWDRRDGRPLGPVLSWQDVRTADDCRRLLDDPRAALVPARTGLPLDPMFSAPKLHRLLADAAEAGSDVTHAAVGTIDSWLLWNLTGGAEHVVEAGNASRTLLLDLDLGRSASPSPSSDRLGWDAELADLFAVPQAALPRIAASTGPFGTVAGDGPLRGLPVLAVLADSHAALLGHGATGPGTVKATYGTGSSVMRPWATPDAVRTGVSTTLAWLTDRPTYALEGNIRYSGAALDWAASLLGLTGGAALGELAATVPDAGGVTLVPAFGGLGAPHWDADAVGLLTGLTGGTTPAHVARAAFEAVAWQVADVVAAMSPDGAPSPDLLVADGGASASALLMQLQADALGCEVVTSRHPELSALGVAGLAGQALGWDPALRADPHAGGTRYAPSIGSDERAARRARWDAALHRSRGPQADRDPSTSRTS</sequence>
<dbReference type="RefSeq" id="WP_146951236.1">
    <property type="nucleotide sequence ID" value="NZ_BAABBJ010000005.1"/>
</dbReference>
<dbReference type="InterPro" id="IPR018485">
    <property type="entry name" value="FGGY_C"/>
</dbReference>
<dbReference type="AlphaFoldDB" id="A0A512P8J2"/>
<accession>A0A512P8J2</accession>
<keyword evidence="5" id="KW-0067">ATP-binding</keyword>
<keyword evidence="4 7" id="KW-0418">Kinase</keyword>
<dbReference type="InterPro" id="IPR000577">
    <property type="entry name" value="Carb_kinase_FGGY"/>
</dbReference>
<feature type="compositionally biased region" description="Basic and acidic residues" evidence="8">
    <location>
        <begin position="477"/>
        <end position="491"/>
    </location>
</feature>
<evidence type="ECO:0000259" key="10">
    <source>
        <dbReference type="Pfam" id="PF02782"/>
    </source>
</evidence>
<feature type="region of interest" description="Disordered" evidence="8">
    <location>
        <begin position="465"/>
        <end position="509"/>
    </location>
</feature>
<keyword evidence="3" id="KW-0547">Nucleotide-binding</keyword>
<evidence type="ECO:0000256" key="5">
    <source>
        <dbReference type="ARBA" id="ARBA00022840"/>
    </source>
</evidence>
<evidence type="ECO:0000259" key="9">
    <source>
        <dbReference type="Pfam" id="PF00370"/>
    </source>
</evidence>
<evidence type="ECO:0000313" key="11">
    <source>
        <dbReference type="EMBL" id="GEP67452.1"/>
    </source>
</evidence>
<dbReference type="EMBL" id="BKAL01000001">
    <property type="protein sequence ID" value="GEP67452.1"/>
    <property type="molecule type" value="Genomic_DNA"/>
</dbReference>
<dbReference type="PIRSF" id="PIRSF000538">
    <property type="entry name" value="GlpK"/>
    <property type="match status" value="1"/>
</dbReference>
<name>A0A512P8J2_9CELL</name>
<organism evidence="11 12">
    <name type="scientific">Cellulomonas soli</name>
    <dbReference type="NCBI Taxonomy" id="931535"/>
    <lineage>
        <taxon>Bacteria</taxon>
        <taxon>Bacillati</taxon>
        <taxon>Actinomycetota</taxon>
        <taxon>Actinomycetes</taxon>
        <taxon>Micrococcales</taxon>
        <taxon>Cellulomonadaceae</taxon>
        <taxon>Cellulomonas</taxon>
    </lineage>
</organism>
<dbReference type="PANTHER" id="PTHR10196:SF69">
    <property type="entry name" value="GLYCEROL KINASE"/>
    <property type="match status" value="1"/>
</dbReference>
<dbReference type="GO" id="GO:0004370">
    <property type="term" value="F:glycerol kinase activity"/>
    <property type="evidence" value="ECO:0007669"/>
    <property type="project" value="TreeGrafter"/>
</dbReference>
<comment type="caution">
    <text evidence="11">The sequence shown here is derived from an EMBL/GenBank/DDBJ whole genome shotgun (WGS) entry which is preliminary data.</text>
</comment>
<evidence type="ECO:0000256" key="7">
    <source>
        <dbReference type="RuleBase" id="RU003733"/>
    </source>
</evidence>
<feature type="domain" description="Carbohydrate kinase FGGY N-terminal" evidence="9">
    <location>
        <begin position="5"/>
        <end position="258"/>
    </location>
</feature>
<evidence type="ECO:0000256" key="3">
    <source>
        <dbReference type="ARBA" id="ARBA00022741"/>
    </source>
</evidence>
<comment type="similarity">
    <text evidence="1 7">Belongs to the FGGY kinase family.</text>
</comment>
<feature type="domain" description="Carbohydrate kinase FGGY C-terminal" evidence="10">
    <location>
        <begin position="268"/>
        <end position="453"/>
    </location>
</feature>
<dbReference type="GO" id="GO:0005829">
    <property type="term" value="C:cytosol"/>
    <property type="evidence" value="ECO:0007669"/>
    <property type="project" value="TreeGrafter"/>
</dbReference>
<dbReference type="PANTHER" id="PTHR10196">
    <property type="entry name" value="SUGAR KINASE"/>
    <property type="match status" value="1"/>
</dbReference>
<evidence type="ECO:0000256" key="4">
    <source>
        <dbReference type="ARBA" id="ARBA00022777"/>
    </source>
</evidence>
<gene>
    <name evidence="11" type="ORF">CSO01_01670</name>
</gene>
<feature type="compositionally biased region" description="Basic and acidic residues" evidence="8">
    <location>
        <begin position="498"/>
        <end position="509"/>
    </location>
</feature>
<protein>
    <recommendedName>
        <fullName evidence="6">ATP:glycerol 3-phosphotransferase</fullName>
    </recommendedName>
</protein>
<dbReference type="GO" id="GO:0019563">
    <property type="term" value="P:glycerol catabolic process"/>
    <property type="evidence" value="ECO:0007669"/>
    <property type="project" value="TreeGrafter"/>
</dbReference>
<dbReference type="Pfam" id="PF00370">
    <property type="entry name" value="FGGY_N"/>
    <property type="match status" value="1"/>
</dbReference>
<dbReference type="Gene3D" id="3.30.420.40">
    <property type="match status" value="2"/>
</dbReference>
<evidence type="ECO:0000256" key="1">
    <source>
        <dbReference type="ARBA" id="ARBA00009156"/>
    </source>
</evidence>
<dbReference type="OrthoDB" id="9805576at2"/>
<proteinExistence type="inferred from homology"/>
<dbReference type="Pfam" id="PF02782">
    <property type="entry name" value="FGGY_C"/>
    <property type="match status" value="1"/>
</dbReference>
<dbReference type="InterPro" id="IPR043129">
    <property type="entry name" value="ATPase_NBD"/>
</dbReference>
<keyword evidence="12" id="KW-1185">Reference proteome</keyword>